<reference evidence="6" key="1">
    <citation type="submission" date="2011-05" db="EMBL/GenBank/DDBJ databases">
        <title>Unity in variety -- the pan-genome of the Chlamydiae.</title>
        <authorList>
            <person name="Collingro A."/>
            <person name="Tischler P."/>
            <person name="Weinmaier T."/>
            <person name="Penz T."/>
            <person name="Heinz E."/>
            <person name="Brunham R.C."/>
            <person name="Read T.D."/>
            <person name="Bavoil P.M."/>
            <person name="Sachse K."/>
            <person name="Kahane S."/>
            <person name="Friedman M.G."/>
            <person name="Rattei T."/>
            <person name="Myers G.S.A."/>
            <person name="Horn M."/>
        </authorList>
    </citation>
    <scope>NUCLEOTIDE SEQUENCE</scope>
    <source>
        <strain evidence="6">2032/99</strain>
    </source>
</reference>
<dbReference type="GO" id="GO:0003755">
    <property type="term" value="F:peptidyl-prolyl cis-trans isomerase activity"/>
    <property type="evidence" value="ECO:0007669"/>
    <property type="project" value="UniProtKB-UniRule"/>
</dbReference>
<dbReference type="EC" id="5.2.1.8" evidence="4"/>
<dbReference type="PROSITE" id="PS50059">
    <property type="entry name" value="FKBP_PPIASE"/>
    <property type="match status" value="1"/>
</dbReference>
<evidence type="ECO:0000256" key="1">
    <source>
        <dbReference type="ARBA" id="ARBA00000971"/>
    </source>
</evidence>
<comment type="catalytic activity">
    <reaction evidence="1 3 4">
        <text>[protein]-peptidylproline (omega=180) = [protein]-peptidylproline (omega=0)</text>
        <dbReference type="Rhea" id="RHEA:16237"/>
        <dbReference type="Rhea" id="RHEA-COMP:10747"/>
        <dbReference type="Rhea" id="RHEA-COMP:10748"/>
        <dbReference type="ChEBI" id="CHEBI:83833"/>
        <dbReference type="ChEBI" id="CHEBI:83834"/>
        <dbReference type="EC" id="5.2.1.8"/>
    </reaction>
</comment>
<dbReference type="Gene3D" id="3.10.50.40">
    <property type="match status" value="1"/>
</dbReference>
<feature type="domain" description="PPIase FKBP-type" evidence="5">
    <location>
        <begin position="131"/>
        <end position="211"/>
    </location>
</feature>
<evidence type="ECO:0000313" key="6">
    <source>
        <dbReference type="EMBL" id="CCB90820.1"/>
    </source>
</evidence>
<dbReference type="InterPro" id="IPR001179">
    <property type="entry name" value="PPIase_FKBP_dom"/>
</dbReference>
<dbReference type="SUPFAM" id="SSF54534">
    <property type="entry name" value="FKBP-like"/>
    <property type="match status" value="1"/>
</dbReference>
<dbReference type="AlphaFoldDB" id="F8LBF6"/>
<dbReference type="Pfam" id="PF00254">
    <property type="entry name" value="FKBP_C"/>
    <property type="match status" value="1"/>
</dbReference>
<keyword evidence="2 3" id="KW-0697">Rotamase</keyword>
<comment type="similarity">
    <text evidence="4">Belongs to the FKBP-type PPIase family.</text>
</comment>
<evidence type="ECO:0000256" key="4">
    <source>
        <dbReference type="RuleBase" id="RU003915"/>
    </source>
</evidence>
<evidence type="ECO:0000256" key="3">
    <source>
        <dbReference type="PROSITE-ProRule" id="PRU00277"/>
    </source>
</evidence>
<evidence type="ECO:0000259" key="5">
    <source>
        <dbReference type="PROSITE" id="PS50059"/>
    </source>
</evidence>
<keyword evidence="3 4" id="KW-0413">Isomerase</keyword>
<evidence type="ECO:0000256" key="2">
    <source>
        <dbReference type="ARBA" id="ARBA00023110"/>
    </source>
</evidence>
<dbReference type="InterPro" id="IPR046357">
    <property type="entry name" value="PPIase_dom_sf"/>
</dbReference>
<gene>
    <name evidence="6" type="primary">mip</name>
    <name evidence="6" type="ORF">WCH_CT16830</name>
</gene>
<dbReference type="EMBL" id="FR872640">
    <property type="protein sequence ID" value="CCB90820.1"/>
    <property type="molecule type" value="Genomic_DNA"/>
</dbReference>
<proteinExistence type="inferred from homology"/>
<accession>F8LBF6</accession>
<sequence>MTSTKRYLFSLLVMVITFFSYCFSESSQKTTPSDLIAYEIKKNLPDQKYLDAIIEGIEASSHNVAVSEEEYEAFFSAGLQERQWKSQQNLIASEKWMLEKSSEENISTIAPSELLYQVIKEGGGQTLSSTSARVKINYLIFKFNDLFPESFGRKQVFEFSHLIPGLSRGMTEMKEGEIRKIYIHPKYAYADSNTFDPNCAIEIIVELLNILPGSGDIASLAAVPTTSHSVLSDNHLKESLTKKYYVIGWRLWNHLKYGYHLFNKEELMDSLRKEQLLENFSEIDREVNRIHWLIYQQRIQDQGL</sequence>
<protein>
    <recommendedName>
        <fullName evidence="4">Peptidyl-prolyl cis-trans isomerase</fullName>
        <ecNumber evidence="4">5.2.1.8</ecNumber>
    </recommendedName>
</protein>
<organism evidence="6">
    <name type="scientific">Waddlia chondrophila 2032/99</name>
    <dbReference type="NCBI Taxonomy" id="765953"/>
    <lineage>
        <taxon>Bacteria</taxon>
        <taxon>Pseudomonadati</taxon>
        <taxon>Chlamydiota</taxon>
        <taxon>Chlamydiia</taxon>
        <taxon>Parachlamydiales</taxon>
        <taxon>Waddliaceae</taxon>
        <taxon>Waddlia</taxon>
    </lineage>
</organism>
<name>F8LBF6_9BACT</name>